<dbReference type="EMBL" id="CP090041">
    <property type="protein sequence ID" value="UPL03574.1"/>
    <property type="molecule type" value="Genomic_DNA"/>
</dbReference>
<evidence type="ECO:0000313" key="2">
    <source>
        <dbReference type="Proteomes" id="UP000830768"/>
    </source>
</evidence>
<proteinExistence type="predicted"/>
<reference evidence="1" key="1">
    <citation type="submission" date="2021-11" db="EMBL/GenBank/DDBJ databases">
        <title>Fusarium solani-melongenae Genome sequencing and assembly.</title>
        <authorList>
            <person name="Xie S."/>
            <person name="Huang L."/>
            <person name="Zhang X."/>
        </authorList>
    </citation>
    <scope>NUCLEOTIDE SEQUENCE</scope>
    <source>
        <strain evidence="1">CRI 24-3</strain>
    </source>
</reference>
<organism evidence="1 2">
    <name type="scientific">Fusarium solani subsp. cucurbitae</name>
    <name type="common">Neocosmosporum cucurbitae</name>
    <dbReference type="NCBI Taxonomy" id="2747967"/>
    <lineage>
        <taxon>Eukaryota</taxon>
        <taxon>Fungi</taxon>
        <taxon>Dikarya</taxon>
        <taxon>Ascomycota</taxon>
        <taxon>Pezizomycotina</taxon>
        <taxon>Sordariomycetes</taxon>
        <taxon>Hypocreomycetidae</taxon>
        <taxon>Hypocreales</taxon>
        <taxon>Nectriaceae</taxon>
        <taxon>Fusarium</taxon>
        <taxon>Fusarium solani species complex</taxon>
    </lineage>
</organism>
<gene>
    <name evidence="1" type="ORF">LCI18_014508</name>
</gene>
<keyword evidence="2" id="KW-1185">Reference proteome</keyword>
<evidence type="ECO:0000313" key="1">
    <source>
        <dbReference type="EMBL" id="UPL03574.1"/>
    </source>
</evidence>
<name>A0ACD3ZR68_FUSSC</name>
<protein>
    <submittedName>
        <fullName evidence="1">Uncharacterized protein</fullName>
    </submittedName>
</protein>
<sequence>MGDGVSIPLLGVLGLLGVASCPMMETTCVCVCPQSSAVGTGLGVPCCELSWGDAVLGSDANTAFALLNKVELVTVADNAGLDRVGVFDPVPSGGGCGGHCKVRVALFEVLASFCDGRVLEDPKLVTIRYLGRIIGLAYFRKSSIEMSHAQEFTVLDGPWSSRHRRRFVTSVTKGSRAMADLERQRGSREQKNMVESSLEKTLKQSKRVKEDGGIHMDFSPCSIQTRRRLPVTRQRLSTLESYRPLSPTRLKDSSIIAVHGLSPPNKSAETHAWDTWQTPAGRLWLRDDLPKVLPEARIFLYAYDSTVVYGKDITTFLDNADAFLEAIRKERRETPRKPLLLLGHSLGGLLVSQALINATYDERYQDIARATQGFTFFATPHNHPISNFAMRIAFNLGFQKGDKVLETLANGSIFGGLVHGQQESLHGQYPIVVFWGVLDRIVPLGALLGPERYTDVVVIQADHYNVCRFGGSMQDRDNLKIVLAHIEDLYDKAIGKKLVAAQMEGLKLDYSLAQSSGQPTESAADWVPHILPHMAEVLDGSPEEWRNILKLVPETIQADLEPREEHSPGCIPIWIAGAPVVIPAPDISSMILPLGCPDDPYTHPIDPSDPVTDQMICDIFDAFPQAGGFYLLLGGHLQIIVPDDFDYQQAMSEDPPTFGKLRVSYVYMTLLPTAPPTASVGGEITLRRNCHDVSIAELENGVDAQHPFRSRLRWMTPKEWEGLLSTNTRLNILEPGPSSAESIKSYQPSDASAIGVGIMRRKRRDLIPNDVLADRWAAEVSRMVLYRTDNDDVGKALSMSGVAIIAKSPGEDN</sequence>
<dbReference type="Proteomes" id="UP000830768">
    <property type="component" value="Chromosome 13"/>
</dbReference>
<accession>A0ACD3ZR68</accession>